<dbReference type="Proteomes" id="UP000033924">
    <property type="component" value="Unassembled WGS sequence"/>
</dbReference>
<name>A0A0M2KDJ1_9GAMM</name>
<evidence type="ECO:0000313" key="2">
    <source>
        <dbReference type="Proteomes" id="UP000033924"/>
    </source>
</evidence>
<protein>
    <recommendedName>
        <fullName evidence="3">Phage protein</fullName>
    </recommendedName>
</protein>
<comment type="caution">
    <text evidence="1">The sequence shown here is derived from an EMBL/GenBank/DDBJ whole genome shotgun (WGS) entry which is preliminary data.</text>
</comment>
<gene>
    <name evidence="1" type="ORF">SY86_18770</name>
</gene>
<proteinExistence type="predicted"/>
<evidence type="ECO:0008006" key="3">
    <source>
        <dbReference type="Google" id="ProtNLM"/>
    </source>
</evidence>
<organism evidence="1 2">
    <name type="scientific">Erwinia tracheiphila</name>
    <dbReference type="NCBI Taxonomy" id="65700"/>
    <lineage>
        <taxon>Bacteria</taxon>
        <taxon>Pseudomonadati</taxon>
        <taxon>Pseudomonadota</taxon>
        <taxon>Gammaproteobacteria</taxon>
        <taxon>Enterobacterales</taxon>
        <taxon>Erwiniaceae</taxon>
        <taxon>Erwinia</taxon>
    </lineage>
</organism>
<dbReference type="RefSeq" id="WP_016191180.1">
    <property type="nucleotide sequence ID" value="NZ_CP089932.1"/>
</dbReference>
<sequence>MAGKIADFLNGVAKGLDSKQVKVGFIDKATYPDGTSVAMVAAINEYGNPGNNQLPRPFFRNAISEHSTEWADAVGRGIRAGLPVNNVLEVVGAQIQGDVKQSIASLMEPKLSATTLHIRRSRKVMPNKSDKPLVDTRVMIGDVNYEVGEIESSQNS</sequence>
<evidence type="ECO:0000313" key="1">
    <source>
        <dbReference type="EMBL" id="KKF37009.1"/>
    </source>
</evidence>
<reference evidence="1 2" key="1">
    <citation type="submission" date="2015-01" db="EMBL/GenBank/DDBJ databases">
        <title>Erwinia tracheiphila.</title>
        <authorList>
            <person name="Shapiro L.R."/>
        </authorList>
    </citation>
    <scope>NUCLEOTIDE SEQUENCE [LARGE SCALE GENOMIC DNA]</scope>
    <source>
        <strain evidence="1 2">BuffGH</strain>
    </source>
</reference>
<dbReference type="PATRIC" id="fig|65700.7.peg.4665"/>
<dbReference type="EMBL" id="JXNU01000003">
    <property type="protein sequence ID" value="KKF37009.1"/>
    <property type="molecule type" value="Genomic_DNA"/>
</dbReference>
<dbReference type="STRING" id="65700.SY86_18770"/>
<dbReference type="AlphaFoldDB" id="A0A0M2KDJ1"/>
<keyword evidence="2" id="KW-1185">Reference proteome</keyword>
<accession>A0A0M2KDJ1</accession>